<reference evidence="1 2" key="1">
    <citation type="submission" date="2019-05" db="EMBL/GenBank/DDBJ databases">
        <title>Another draft genome of Portunus trituberculatus and its Hox gene families provides insights of decapod evolution.</title>
        <authorList>
            <person name="Jeong J.-H."/>
            <person name="Song I."/>
            <person name="Kim S."/>
            <person name="Choi T."/>
            <person name="Kim D."/>
            <person name="Ryu S."/>
            <person name="Kim W."/>
        </authorList>
    </citation>
    <scope>NUCLEOTIDE SEQUENCE [LARGE SCALE GENOMIC DNA]</scope>
    <source>
        <tissue evidence="1">Muscle</tissue>
    </source>
</reference>
<dbReference type="EMBL" id="VSRR010035142">
    <property type="protein sequence ID" value="MPC72659.1"/>
    <property type="molecule type" value="Genomic_DNA"/>
</dbReference>
<proteinExistence type="predicted"/>
<keyword evidence="2" id="KW-1185">Reference proteome</keyword>
<name>A0A5B7HSD3_PORTR</name>
<organism evidence="1 2">
    <name type="scientific">Portunus trituberculatus</name>
    <name type="common">Swimming crab</name>
    <name type="synonym">Neptunus trituberculatus</name>
    <dbReference type="NCBI Taxonomy" id="210409"/>
    <lineage>
        <taxon>Eukaryota</taxon>
        <taxon>Metazoa</taxon>
        <taxon>Ecdysozoa</taxon>
        <taxon>Arthropoda</taxon>
        <taxon>Crustacea</taxon>
        <taxon>Multicrustacea</taxon>
        <taxon>Malacostraca</taxon>
        <taxon>Eumalacostraca</taxon>
        <taxon>Eucarida</taxon>
        <taxon>Decapoda</taxon>
        <taxon>Pleocyemata</taxon>
        <taxon>Brachyura</taxon>
        <taxon>Eubrachyura</taxon>
        <taxon>Portunoidea</taxon>
        <taxon>Portunidae</taxon>
        <taxon>Portuninae</taxon>
        <taxon>Portunus</taxon>
    </lineage>
</organism>
<protein>
    <submittedName>
        <fullName evidence="1">Uncharacterized protein</fullName>
    </submittedName>
</protein>
<evidence type="ECO:0000313" key="1">
    <source>
        <dbReference type="EMBL" id="MPC72659.1"/>
    </source>
</evidence>
<sequence>MDIKTGREKAKRGVARVLSKLVMAGLRSAGHNLKVYGLVVKRGASNPKTFIAPCIVRKALGELIYRLFFSKSIMIFLSPLFDLTCPYVRVYLYLLSSSLTRAVTQ</sequence>
<accession>A0A5B7HSD3</accession>
<dbReference type="AlphaFoldDB" id="A0A5B7HSD3"/>
<dbReference type="Proteomes" id="UP000324222">
    <property type="component" value="Unassembled WGS sequence"/>
</dbReference>
<evidence type="ECO:0000313" key="2">
    <source>
        <dbReference type="Proteomes" id="UP000324222"/>
    </source>
</evidence>
<gene>
    <name evidence="1" type="ORF">E2C01_066971</name>
</gene>
<comment type="caution">
    <text evidence="1">The sequence shown here is derived from an EMBL/GenBank/DDBJ whole genome shotgun (WGS) entry which is preliminary data.</text>
</comment>